<evidence type="ECO:0000256" key="5">
    <source>
        <dbReference type="ARBA" id="ARBA00023136"/>
    </source>
</evidence>
<feature type="transmembrane region" description="Helical" evidence="6">
    <location>
        <begin position="157"/>
        <end position="178"/>
    </location>
</feature>
<evidence type="ECO:0000256" key="4">
    <source>
        <dbReference type="ARBA" id="ARBA00022989"/>
    </source>
</evidence>
<dbReference type="Proteomes" id="UP001519271">
    <property type="component" value="Unassembled WGS sequence"/>
</dbReference>
<accession>A0ABS4G171</accession>
<reference evidence="8 9" key="1">
    <citation type="submission" date="2021-03" db="EMBL/GenBank/DDBJ databases">
        <title>Genomic Encyclopedia of Type Strains, Phase IV (KMG-IV): sequencing the most valuable type-strain genomes for metagenomic binning, comparative biology and taxonomic classification.</title>
        <authorList>
            <person name="Goeker M."/>
        </authorList>
    </citation>
    <scope>NUCLEOTIDE SEQUENCE [LARGE SCALE GENOMIC DNA]</scope>
    <source>
        <strain evidence="8 9">DSM 6139</strain>
    </source>
</reference>
<dbReference type="InterPro" id="IPR003834">
    <property type="entry name" value="Cyt_c_assmbl_TM_dom"/>
</dbReference>
<feature type="domain" description="Cytochrome C biogenesis protein transmembrane" evidence="7">
    <location>
        <begin position="5"/>
        <end position="209"/>
    </location>
</feature>
<sequence length="221" mass="23537">MDYLISFLEGTITFISPCLLPMLPIYISYFAGQEEGKSKPIVNALGFVLGFSIVFTTLGALAGSIGSLLVRYGRVLDIVAGSVIILFGLSYLGLFRISLFNRGMRPGGKDPGKGFLSSMLFGMAFSIGWTPCLGTFLGSALMLAASKGSAVKGILMLASYSVGLGIPFILSAILIDSLKGAFDFIKRHYRAVEIVSGVLLITLGIMMVTGYLGRLLSLMSF</sequence>
<dbReference type="InterPro" id="IPR051790">
    <property type="entry name" value="Cytochrome_c-biogenesis_DsbD"/>
</dbReference>
<feature type="transmembrane region" description="Helical" evidence="6">
    <location>
        <begin position="120"/>
        <end position="145"/>
    </location>
</feature>
<feature type="transmembrane region" description="Helical" evidence="6">
    <location>
        <begin position="44"/>
        <end position="66"/>
    </location>
</feature>
<name>A0ABS4G171_9CLOT</name>
<dbReference type="PANTHER" id="PTHR31272">
    <property type="entry name" value="CYTOCHROME C-TYPE BIOGENESIS PROTEIN HI_1454-RELATED"/>
    <property type="match status" value="1"/>
</dbReference>
<evidence type="ECO:0000256" key="2">
    <source>
        <dbReference type="ARBA" id="ARBA00006143"/>
    </source>
</evidence>
<protein>
    <submittedName>
        <fullName evidence="8">Cytochrome c-type biogenesis protein</fullName>
    </submittedName>
</protein>
<dbReference type="EMBL" id="JAGGKC010000004">
    <property type="protein sequence ID" value="MBP1918288.1"/>
    <property type="molecule type" value="Genomic_DNA"/>
</dbReference>
<evidence type="ECO:0000256" key="1">
    <source>
        <dbReference type="ARBA" id="ARBA00004141"/>
    </source>
</evidence>
<organism evidence="8 9">
    <name type="scientific">Youngiibacter multivorans</name>
    <dbReference type="NCBI Taxonomy" id="937251"/>
    <lineage>
        <taxon>Bacteria</taxon>
        <taxon>Bacillati</taxon>
        <taxon>Bacillota</taxon>
        <taxon>Clostridia</taxon>
        <taxon>Eubacteriales</taxon>
        <taxon>Clostridiaceae</taxon>
        <taxon>Youngiibacter</taxon>
    </lineage>
</organism>
<evidence type="ECO:0000256" key="6">
    <source>
        <dbReference type="SAM" id="Phobius"/>
    </source>
</evidence>
<keyword evidence="9" id="KW-1185">Reference proteome</keyword>
<feature type="transmembrane region" description="Helical" evidence="6">
    <location>
        <begin position="12"/>
        <end position="32"/>
    </location>
</feature>
<feature type="transmembrane region" description="Helical" evidence="6">
    <location>
        <begin position="78"/>
        <end position="99"/>
    </location>
</feature>
<evidence type="ECO:0000256" key="3">
    <source>
        <dbReference type="ARBA" id="ARBA00022692"/>
    </source>
</evidence>
<evidence type="ECO:0000313" key="8">
    <source>
        <dbReference type="EMBL" id="MBP1918288.1"/>
    </source>
</evidence>
<feature type="transmembrane region" description="Helical" evidence="6">
    <location>
        <begin position="190"/>
        <end position="212"/>
    </location>
</feature>
<keyword evidence="4 6" id="KW-1133">Transmembrane helix</keyword>
<comment type="similarity">
    <text evidence="2">Belongs to the DsbD family.</text>
</comment>
<comment type="subcellular location">
    <subcellularLocation>
        <location evidence="1">Membrane</location>
        <topology evidence="1">Multi-pass membrane protein</topology>
    </subcellularLocation>
</comment>
<keyword evidence="3 6" id="KW-0812">Transmembrane</keyword>
<proteinExistence type="inferred from homology"/>
<evidence type="ECO:0000313" key="9">
    <source>
        <dbReference type="Proteomes" id="UP001519271"/>
    </source>
</evidence>
<keyword evidence="5 6" id="KW-0472">Membrane</keyword>
<dbReference type="Pfam" id="PF02683">
    <property type="entry name" value="DsbD_TM"/>
    <property type="match status" value="1"/>
</dbReference>
<gene>
    <name evidence="8" type="ORF">J2Z34_000760</name>
</gene>
<evidence type="ECO:0000259" key="7">
    <source>
        <dbReference type="Pfam" id="PF02683"/>
    </source>
</evidence>
<dbReference type="PANTHER" id="PTHR31272:SF4">
    <property type="entry name" value="CYTOCHROME C-TYPE BIOGENESIS PROTEIN HI_1454-RELATED"/>
    <property type="match status" value="1"/>
</dbReference>
<dbReference type="RefSeq" id="WP_209458527.1">
    <property type="nucleotide sequence ID" value="NZ_JAGGKC010000004.1"/>
</dbReference>
<comment type="caution">
    <text evidence="8">The sequence shown here is derived from an EMBL/GenBank/DDBJ whole genome shotgun (WGS) entry which is preliminary data.</text>
</comment>